<keyword evidence="3" id="KW-1185">Reference proteome</keyword>
<evidence type="ECO:0000313" key="3">
    <source>
        <dbReference type="Proteomes" id="UP000815325"/>
    </source>
</evidence>
<evidence type="ECO:0000256" key="1">
    <source>
        <dbReference type="SAM" id="MobiDB-lite"/>
    </source>
</evidence>
<dbReference type="Proteomes" id="UP000815325">
    <property type="component" value="Unassembled WGS sequence"/>
</dbReference>
<feature type="region of interest" description="Disordered" evidence="1">
    <location>
        <begin position="102"/>
        <end position="184"/>
    </location>
</feature>
<reference evidence="2" key="1">
    <citation type="submission" date="2017-08" db="EMBL/GenBank/DDBJ databases">
        <authorList>
            <person name="Polle J.E."/>
            <person name="Barry K."/>
            <person name="Cushman J."/>
            <person name="Schmutz J."/>
            <person name="Tran D."/>
            <person name="Hathwaick L.T."/>
            <person name="Yim W.C."/>
            <person name="Jenkins J."/>
            <person name="Mckie-Krisberg Z.M."/>
            <person name="Prochnik S."/>
            <person name="Lindquist E."/>
            <person name="Dockter R.B."/>
            <person name="Adam C."/>
            <person name="Molina H."/>
            <person name="Bunkerborg J."/>
            <person name="Jin E."/>
            <person name="Buchheim M."/>
            <person name="Magnuson J."/>
        </authorList>
    </citation>
    <scope>NUCLEOTIDE SEQUENCE</scope>
    <source>
        <strain evidence="2">CCAP 19/18</strain>
    </source>
</reference>
<dbReference type="EMBL" id="MU069939">
    <property type="protein sequence ID" value="KAF5831563.1"/>
    <property type="molecule type" value="Genomic_DNA"/>
</dbReference>
<dbReference type="Gene3D" id="1.10.238.10">
    <property type="entry name" value="EF-hand"/>
    <property type="match status" value="1"/>
</dbReference>
<feature type="non-terminal residue" evidence="2">
    <location>
        <position position="1"/>
    </location>
</feature>
<gene>
    <name evidence="2" type="ORF">DUNSADRAFT_12976</name>
</gene>
<accession>A0ABQ7GAK2</accession>
<name>A0ABQ7GAK2_DUNSA</name>
<sequence>LPPQLGVKGVPQPKSMVQDIIFSVDIPLRKGIKVHFLEVLHALAGRVAGAELPAEEERRVHRRFSKALPQDRSTFTAAQVYAAMVVSGAIKGFLQRSSIRDEDYASDDEGDAQEGSPRQPDWDAEASSWGKRLGRNLQHTRGMLVVRRVRSKRSSLRSELSGSSQTSAHGGSPSNNQLGGSQRV</sequence>
<feature type="compositionally biased region" description="Polar residues" evidence="1">
    <location>
        <begin position="165"/>
        <end position="184"/>
    </location>
</feature>
<protein>
    <submittedName>
        <fullName evidence="2">Uncharacterized protein</fullName>
    </submittedName>
</protein>
<proteinExistence type="predicted"/>
<comment type="caution">
    <text evidence="2">The sequence shown here is derived from an EMBL/GenBank/DDBJ whole genome shotgun (WGS) entry which is preliminary data.</text>
</comment>
<evidence type="ECO:0000313" key="2">
    <source>
        <dbReference type="EMBL" id="KAF5831563.1"/>
    </source>
</evidence>
<organism evidence="2 3">
    <name type="scientific">Dunaliella salina</name>
    <name type="common">Green alga</name>
    <name type="synonym">Protococcus salinus</name>
    <dbReference type="NCBI Taxonomy" id="3046"/>
    <lineage>
        <taxon>Eukaryota</taxon>
        <taxon>Viridiplantae</taxon>
        <taxon>Chlorophyta</taxon>
        <taxon>core chlorophytes</taxon>
        <taxon>Chlorophyceae</taxon>
        <taxon>CS clade</taxon>
        <taxon>Chlamydomonadales</taxon>
        <taxon>Dunaliellaceae</taxon>
        <taxon>Dunaliella</taxon>
    </lineage>
</organism>